<dbReference type="EMBL" id="CP011564">
    <property type="protein sequence ID" value="ALG82615.1"/>
    <property type="molecule type" value="Genomic_DNA"/>
</dbReference>
<feature type="transmembrane region" description="Helical" evidence="1">
    <location>
        <begin position="87"/>
        <end position="107"/>
    </location>
</feature>
<organism evidence="2 5">
    <name type="scientific">Halanaeroarchaeum sulfurireducens</name>
    <dbReference type="NCBI Taxonomy" id="1604004"/>
    <lineage>
        <taxon>Archaea</taxon>
        <taxon>Methanobacteriati</taxon>
        <taxon>Methanobacteriota</taxon>
        <taxon>Stenosarchaea group</taxon>
        <taxon>Halobacteria</taxon>
        <taxon>Halobacteriales</taxon>
        <taxon>Halobacteriaceae</taxon>
        <taxon>Halanaeroarchaeum</taxon>
    </lineage>
</organism>
<reference evidence="4" key="2">
    <citation type="submission" date="2015-05" db="EMBL/GenBank/DDBJ databases">
        <title>Complete genome sequence of Halanaeroarchaeum sulfurireducens type strain M27-SA2, a sulfate-reducer haloarchaeon from marine anoxic lake Medee.</title>
        <authorList>
            <person name="Messina E."/>
            <person name="Kublanov I.V."/>
            <person name="Toshchakov S."/>
            <person name="Arcadi E."/>
            <person name="La Spada G."/>
            <person name="La Cono V."/>
            <person name="Yakimov M.M."/>
        </authorList>
    </citation>
    <scope>NUCLEOTIDE SEQUENCE [LARGE SCALE GENOMIC DNA]</scope>
    <source>
        <strain evidence="4">M27-SA2</strain>
    </source>
</reference>
<keyword evidence="1" id="KW-1133">Transmembrane helix</keyword>
<dbReference type="AlphaFoldDB" id="A0A0F7PAL9"/>
<proteinExistence type="predicted"/>
<accession>A0A0F7PAL9</accession>
<dbReference type="Proteomes" id="UP000060390">
    <property type="component" value="Chromosome"/>
</dbReference>
<dbReference type="KEGG" id="hsu:HLASF_1748"/>
<feature type="transmembrane region" description="Helical" evidence="1">
    <location>
        <begin position="154"/>
        <end position="172"/>
    </location>
</feature>
<evidence type="ECO:0008006" key="6">
    <source>
        <dbReference type="Google" id="ProtNLM"/>
    </source>
</evidence>
<dbReference type="Proteomes" id="UP000069906">
    <property type="component" value="Chromosome"/>
</dbReference>
<reference evidence="2 5" key="1">
    <citation type="journal article" date="2015" name="ISME J.">
        <title>Elemental sulfur and acetate can support life of a novel strictly anaerobic haloarchaeon.</title>
        <authorList>
            <person name="Sorokin D.Y."/>
            <person name="Kublanov I.V."/>
            <person name="Gavrilov S.N."/>
            <person name="Rojo D."/>
            <person name="Roman P."/>
            <person name="Golyshin P.N."/>
            <person name="Slepak V.Z."/>
            <person name="Smedile F."/>
            <person name="Ferrer M."/>
            <person name="Messina E."/>
            <person name="La Cono V."/>
            <person name="Yakimov M.M."/>
        </authorList>
    </citation>
    <scope>NUCLEOTIDE SEQUENCE [LARGE SCALE GENOMIC DNA]</scope>
    <source>
        <strain evidence="2 5">HSR2</strain>
    </source>
</reference>
<name>A0A0F7PAL9_9EURY</name>
<reference evidence="3 4" key="3">
    <citation type="journal article" date="2016" name="Stand. Genomic Sci.">
        <title>Complete genome sequence of 'Halanaeroarchaeum sulfurireducens' M27-SA2, a sulfur-reducing and acetate-oxidizing haloarchaeon from the deep-sea hypersaline anoxic lake Medee.</title>
        <authorList>
            <person name="Messina E."/>
            <person name="Sorokin D.Y."/>
            <person name="Kublanov I.V."/>
            <person name="Toshchakov S."/>
            <person name="Lopatina A."/>
            <person name="Arcadi E."/>
            <person name="Smedile F."/>
            <person name="La Spada G."/>
            <person name="La Cono V."/>
            <person name="Yakimov M.M."/>
        </authorList>
    </citation>
    <scope>NUCLEOTIDE SEQUENCE [LARGE SCALE GENOMIC DNA]</scope>
    <source>
        <strain evidence="3 4">M27-SA2</strain>
    </source>
</reference>
<evidence type="ECO:0000313" key="3">
    <source>
        <dbReference type="EMBL" id="ALG82615.1"/>
    </source>
</evidence>
<dbReference type="RefSeq" id="WP_050048896.1">
    <property type="nucleotide sequence ID" value="NZ_CP008874.1"/>
</dbReference>
<gene>
    <name evidence="3" type="ORF">HLASA_1734</name>
    <name evidence="2" type="ORF">HLASF_1748</name>
</gene>
<feature type="transmembrane region" description="Helical" evidence="1">
    <location>
        <begin position="119"/>
        <end position="142"/>
    </location>
</feature>
<evidence type="ECO:0000256" key="1">
    <source>
        <dbReference type="SAM" id="Phobius"/>
    </source>
</evidence>
<evidence type="ECO:0000313" key="4">
    <source>
        <dbReference type="Proteomes" id="UP000060390"/>
    </source>
</evidence>
<feature type="transmembrane region" description="Helical" evidence="1">
    <location>
        <begin position="54"/>
        <end position="75"/>
    </location>
</feature>
<dbReference type="GeneID" id="26011069"/>
<dbReference type="KEGG" id="hsf:HLASA_1734"/>
<evidence type="ECO:0000313" key="5">
    <source>
        <dbReference type="Proteomes" id="UP000069906"/>
    </source>
</evidence>
<dbReference type="STRING" id="1604004.HLASA_1734"/>
<keyword evidence="5" id="KW-1185">Reference proteome</keyword>
<protein>
    <recommendedName>
        <fullName evidence="6">DUF998 domain-containing protein</fullName>
    </recommendedName>
</protein>
<evidence type="ECO:0000313" key="2">
    <source>
        <dbReference type="EMBL" id="AKH98221.1"/>
    </source>
</evidence>
<dbReference type="HOGENOM" id="CLU_1297457_0_0_2"/>
<dbReference type="EMBL" id="CP008874">
    <property type="protein sequence ID" value="AKH98221.1"/>
    <property type="molecule type" value="Genomic_DNA"/>
</dbReference>
<sequence length="212" mass="22130">MERRHTRILGLVAMLGGLFLVISAVPPGWYGIPDLDSYVFDPGVGTPLWIHRNVLPSLAVLGVLGIFLGILGLVNRDWSTAGRLRRWSGVAALIGLGGLVVTTPLLAFGTFGAAGTSSLTALVGVALGFVSVLIITIALVVLGMSYLRTDRPQLGYALGGVVVVLPLVVYVAPDSMATFAASLPVAIAVAIVGHDLYHRPEPLPRGGSNETE</sequence>
<keyword evidence="1" id="KW-0472">Membrane</keyword>
<keyword evidence="1" id="KW-0812">Transmembrane</keyword>